<evidence type="ECO:0000256" key="1">
    <source>
        <dbReference type="SAM" id="MobiDB-lite"/>
    </source>
</evidence>
<feature type="transmembrane region" description="Helical" evidence="2">
    <location>
        <begin position="79"/>
        <end position="98"/>
    </location>
</feature>
<gene>
    <name evidence="3" type="ORF">GWI33_000213</name>
</gene>
<name>A0A834MNP8_RHYFE</name>
<keyword evidence="2" id="KW-0472">Membrane</keyword>
<keyword evidence="2" id="KW-0812">Transmembrane</keyword>
<sequence>MIYEPFKCESPASPTDTLLLNTLINYDQTVALITQPPIWRRHVDRKQKQRRSEKTKEKKTRNKTTATALSENPSTNHNWTAVFLSLAFLFTYACAFPIEERCRTFS</sequence>
<evidence type="ECO:0000313" key="3">
    <source>
        <dbReference type="EMBL" id="KAF7287865.1"/>
    </source>
</evidence>
<evidence type="ECO:0000256" key="2">
    <source>
        <dbReference type="SAM" id="Phobius"/>
    </source>
</evidence>
<reference evidence="3" key="1">
    <citation type="submission" date="2020-08" db="EMBL/GenBank/DDBJ databases">
        <title>Genome sequencing and assembly of the red palm weevil Rhynchophorus ferrugineus.</title>
        <authorList>
            <person name="Dias G.B."/>
            <person name="Bergman C.M."/>
            <person name="Manee M."/>
        </authorList>
    </citation>
    <scope>NUCLEOTIDE SEQUENCE</scope>
    <source>
        <strain evidence="3">AA-2017</strain>
        <tissue evidence="3">Whole larva</tissue>
    </source>
</reference>
<feature type="region of interest" description="Disordered" evidence="1">
    <location>
        <begin position="42"/>
        <end position="72"/>
    </location>
</feature>
<comment type="caution">
    <text evidence="3">The sequence shown here is derived from an EMBL/GenBank/DDBJ whole genome shotgun (WGS) entry which is preliminary data.</text>
</comment>
<keyword evidence="2" id="KW-1133">Transmembrane helix</keyword>
<evidence type="ECO:0000313" key="4">
    <source>
        <dbReference type="Proteomes" id="UP000625711"/>
    </source>
</evidence>
<protein>
    <submittedName>
        <fullName evidence="3">Uncharacterized protein</fullName>
    </submittedName>
</protein>
<organism evidence="3 4">
    <name type="scientific">Rhynchophorus ferrugineus</name>
    <name type="common">Red palm weevil</name>
    <name type="synonym">Curculio ferrugineus</name>
    <dbReference type="NCBI Taxonomy" id="354439"/>
    <lineage>
        <taxon>Eukaryota</taxon>
        <taxon>Metazoa</taxon>
        <taxon>Ecdysozoa</taxon>
        <taxon>Arthropoda</taxon>
        <taxon>Hexapoda</taxon>
        <taxon>Insecta</taxon>
        <taxon>Pterygota</taxon>
        <taxon>Neoptera</taxon>
        <taxon>Endopterygota</taxon>
        <taxon>Coleoptera</taxon>
        <taxon>Polyphaga</taxon>
        <taxon>Cucujiformia</taxon>
        <taxon>Curculionidae</taxon>
        <taxon>Dryophthorinae</taxon>
        <taxon>Rhynchophorus</taxon>
    </lineage>
</organism>
<proteinExistence type="predicted"/>
<dbReference type="Proteomes" id="UP000625711">
    <property type="component" value="Unassembled WGS sequence"/>
</dbReference>
<dbReference type="AlphaFoldDB" id="A0A834MNP8"/>
<accession>A0A834MNP8</accession>
<keyword evidence="4" id="KW-1185">Reference proteome</keyword>
<dbReference type="EMBL" id="JAACXV010000002">
    <property type="protein sequence ID" value="KAF7287865.1"/>
    <property type="molecule type" value="Genomic_DNA"/>
</dbReference>